<proteinExistence type="predicted"/>
<reference evidence="2" key="2">
    <citation type="submission" date="2012-06" db="EMBL/GenBank/DDBJ databases">
        <title>Annotation of the Genome Sequence of Fusarium oxysporum Fo47.</title>
        <authorList>
            <consortium name="The Broad Institute Genomics Platform"/>
            <person name="Ma L.-J."/>
            <person name="Corby-Kistler H."/>
            <person name="Broz K."/>
            <person name="Gale L.R."/>
            <person name="Jonkers W."/>
            <person name="O'Donnell K."/>
            <person name="Ploetz R."/>
            <person name="Steinberg C."/>
            <person name="Schwartz D.C."/>
            <person name="VanEtten H."/>
            <person name="Zhou S."/>
            <person name="Young S.K."/>
            <person name="Zeng Q."/>
            <person name="Gargeya S."/>
            <person name="Fitzgerald M."/>
            <person name="Abouelleil A."/>
            <person name="Alvarado L."/>
            <person name="Chapman S.B."/>
            <person name="Gainer-Dewar J."/>
            <person name="Goldberg J."/>
            <person name="Griggs A."/>
            <person name="Gujja S."/>
            <person name="Hansen M."/>
            <person name="Howarth C."/>
            <person name="Imamovic A."/>
            <person name="Ireland A."/>
            <person name="Larimer J."/>
            <person name="McCowan C."/>
            <person name="Murphy C."/>
            <person name="Pearson M."/>
            <person name="Poon T.W."/>
            <person name="Priest M."/>
            <person name="Roberts A."/>
            <person name="Saif S."/>
            <person name="Shea T."/>
            <person name="Sykes S."/>
            <person name="Wortman J."/>
            <person name="Nusbaum C."/>
            <person name="Birren B."/>
        </authorList>
    </citation>
    <scope>NUCLEOTIDE SEQUENCE</scope>
    <source>
        <strain evidence="2">Fo47</strain>
    </source>
</reference>
<dbReference type="HOGENOM" id="CLU_1019576_0_0_1"/>
<dbReference type="EMBL" id="JH717912">
    <property type="protein sequence ID" value="EWZ29465.1"/>
    <property type="molecule type" value="Genomic_DNA"/>
</dbReference>
<evidence type="ECO:0000256" key="1">
    <source>
        <dbReference type="SAM" id="Coils"/>
    </source>
</evidence>
<name>W9JIH6_FUSOX</name>
<sequence length="273" mass="30607">MRCQLQDQLAELAVQLKKVSEDRDEAQSRANHLEQRLNSALKVQATRQASKKLEAASTLADVRPTPANPEEFTPENYIWVNQQWDRVAKENLRMDNSLHIAGVEKRQLETEIIRLSQEIENYQKRNMGHGRSMNDAAQQTEDEPPRIATVATQTDFMDQISLQNTENKCIESEHQTVPPQQPRIVMTDAAVQAGEQHDESILLDELPDQTSKDSGALEVTIQELTSDKKRLEKLLEVCIKQNASGQDSSAQTVGTRGEGAACQTTMIHVIVAL</sequence>
<accession>W9JIH6</accession>
<evidence type="ECO:0000313" key="2">
    <source>
        <dbReference type="EMBL" id="EWZ29465.1"/>
    </source>
</evidence>
<dbReference type="VEuPathDB" id="FungiDB:FOZG_16838"/>
<reference evidence="2" key="1">
    <citation type="submission" date="2011-06" db="EMBL/GenBank/DDBJ databases">
        <title>The Genome Sequence of Fusarium oxysporum Fo47.</title>
        <authorList>
            <consortium name="The Broad Institute Genome Sequencing Platform"/>
            <person name="Ma L.-J."/>
            <person name="Gale L.R."/>
            <person name="Schwartz D.C."/>
            <person name="Zhou S."/>
            <person name="Corby-Kistler H."/>
            <person name="Young S.K."/>
            <person name="Zeng Q."/>
            <person name="Gargeya S."/>
            <person name="Fitzgerald M."/>
            <person name="Haas B."/>
            <person name="Abouelleil A."/>
            <person name="Alvarado L."/>
            <person name="Arachchi H.M."/>
            <person name="Berlin A."/>
            <person name="Brown A."/>
            <person name="Chapman S.B."/>
            <person name="Chen Z."/>
            <person name="Dunbar C."/>
            <person name="Freedman E."/>
            <person name="Gearin G."/>
            <person name="Gellesch M."/>
            <person name="Goldberg J."/>
            <person name="Griggs A."/>
            <person name="Gujja S."/>
            <person name="Heiman D."/>
            <person name="Howarth C."/>
            <person name="Larson L."/>
            <person name="Lui A."/>
            <person name="MacDonald P.J.P."/>
            <person name="Mehta T."/>
            <person name="Montmayeur A."/>
            <person name="Murphy C."/>
            <person name="Neiman D."/>
            <person name="Pearson M."/>
            <person name="Priest M."/>
            <person name="Roberts A."/>
            <person name="Saif S."/>
            <person name="Shea T."/>
            <person name="Shenoy N."/>
            <person name="Sisk P."/>
            <person name="Stolte C."/>
            <person name="Sykes S."/>
            <person name="Wortman J."/>
            <person name="Nusbaum C."/>
            <person name="Birren B."/>
        </authorList>
    </citation>
    <scope>NUCLEOTIDE SEQUENCE [LARGE SCALE GENOMIC DNA]</scope>
    <source>
        <strain evidence="2">Fo47</strain>
    </source>
</reference>
<dbReference type="AlphaFoldDB" id="W9JIH6"/>
<protein>
    <submittedName>
        <fullName evidence="2">Uncharacterized protein</fullName>
    </submittedName>
</protein>
<keyword evidence="1" id="KW-0175">Coiled coil</keyword>
<organism evidence="2">
    <name type="scientific">Fusarium oxysporum Fo47</name>
    <dbReference type="NCBI Taxonomy" id="660027"/>
    <lineage>
        <taxon>Eukaryota</taxon>
        <taxon>Fungi</taxon>
        <taxon>Dikarya</taxon>
        <taxon>Ascomycota</taxon>
        <taxon>Pezizomycotina</taxon>
        <taxon>Sordariomycetes</taxon>
        <taxon>Hypocreomycetidae</taxon>
        <taxon>Hypocreales</taxon>
        <taxon>Nectriaceae</taxon>
        <taxon>Fusarium</taxon>
        <taxon>Fusarium oxysporum species complex</taxon>
    </lineage>
</organism>
<dbReference type="Proteomes" id="UP000030766">
    <property type="component" value="Unassembled WGS sequence"/>
</dbReference>
<feature type="coiled-coil region" evidence="1">
    <location>
        <begin position="9"/>
        <end position="43"/>
    </location>
</feature>
<gene>
    <name evidence="2" type="ORF">FOZG_16838</name>
</gene>